<reference evidence="1 2" key="1">
    <citation type="journal article" date="2011" name="BMC Genomics">
        <title>Complete genome sequence of Brachyspira intermedia reveals unique genomic features in Brachyspira species and phage-mediated horizontal gene transfer.</title>
        <authorList>
            <person name="Hafstrom T."/>
            <person name="Jansson D.S."/>
            <person name="Segerman B."/>
        </authorList>
    </citation>
    <scope>NUCLEOTIDE SEQUENCE [LARGE SCALE GENOMIC DNA]</scope>
    <source>
        <strain evidence="2">ATCC 51140 / PWS/A</strain>
    </source>
</reference>
<accession>G0EQN7</accession>
<dbReference type="GeneID" id="44970044"/>
<keyword evidence="2" id="KW-1185">Reference proteome</keyword>
<dbReference type="OrthoDB" id="9819980at2"/>
<sequence>MNAIINKLIDKKDTFEIIRLKIASILKYELENQKKLAKEQGKDDNKYNIDIYVERINPWLIYSNEINGDEKGALPLVNITFESDNLTQSGSMNIVRQKSQGTFYIDCYALKNKSFDENADEASSKEADRISTIIRNILMYSGYLCLGLEGLVVRRYITKREKLTQNSDSNSSESVSVCRLTLIVDYAEYSFEEDPVVLESIIGECLLNDTGKVIFNADYISEPKPSA</sequence>
<gene>
    <name evidence="1" type="ordered locus">Bint_1519</name>
</gene>
<dbReference type="AlphaFoldDB" id="G0EQN7"/>
<organism evidence="1 2">
    <name type="scientific">Brachyspira intermedia (strain ATCC 51140 / PWS/A)</name>
    <name type="common">Serpulina intermedia</name>
    <dbReference type="NCBI Taxonomy" id="1045858"/>
    <lineage>
        <taxon>Bacteria</taxon>
        <taxon>Pseudomonadati</taxon>
        <taxon>Spirochaetota</taxon>
        <taxon>Spirochaetia</taxon>
        <taxon>Brachyspirales</taxon>
        <taxon>Brachyspiraceae</taxon>
        <taxon>Brachyspira</taxon>
    </lineage>
</organism>
<dbReference type="RefSeq" id="WP_014487964.1">
    <property type="nucleotide sequence ID" value="NC_017243.1"/>
</dbReference>
<dbReference type="EMBL" id="CP002874">
    <property type="protein sequence ID" value="AEM22138.1"/>
    <property type="molecule type" value="Genomic_DNA"/>
</dbReference>
<evidence type="ECO:0008006" key="3">
    <source>
        <dbReference type="Google" id="ProtNLM"/>
    </source>
</evidence>
<proteinExistence type="predicted"/>
<evidence type="ECO:0000313" key="1">
    <source>
        <dbReference type="EMBL" id="AEM22138.1"/>
    </source>
</evidence>
<dbReference type="PATRIC" id="fig|1045858.4.peg.1518"/>
<dbReference type="Proteomes" id="UP000008522">
    <property type="component" value="Chromosome"/>
</dbReference>
<dbReference type="HOGENOM" id="CLU_1217929_0_0_12"/>
<name>G0EQN7_BRAIP</name>
<protein>
    <recommendedName>
        <fullName evidence="3">Phage protein</fullName>
    </recommendedName>
</protein>
<dbReference type="KEGG" id="bip:Bint_1519"/>
<evidence type="ECO:0000313" key="2">
    <source>
        <dbReference type="Proteomes" id="UP000008522"/>
    </source>
</evidence>